<evidence type="ECO:0000313" key="1">
    <source>
        <dbReference type="EMBL" id="JAD56895.1"/>
    </source>
</evidence>
<reference evidence="1" key="1">
    <citation type="submission" date="2014-09" db="EMBL/GenBank/DDBJ databases">
        <authorList>
            <person name="Magalhaes I.L.F."/>
            <person name="Oliveira U."/>
            <person name="Santos F.R."/>
            <person name="Vidigal T.H.D.A."/>
            <person name="Brescovit A.D."/>
            <person name="Santos A.J."/>
        </authorList>
    </citation>
    <scope>NUCLEOTIDE SEQUENCE</scope>
    <source>
        <tissue evidence="1">Shoot tissue taken approximately 20 cm above the soil surface</tissue>
    </source>
</reference>
<dbReference type="AlphaFoldDB" id="A0A0A9B6T1"/>
<sequence>MCDSRLVRQRQSAWQAVTIRSRGLVAK</sequence>
<organism evidence="1">
    <name type="scientific">Arundo donax</name>
    <name type="common">Giant reed</name>
    <name type="synonym">Donax arundinaceus</name>
    <dbReference type="NCBI Taxonomy" id="35708"/>
    <lineage>
        <taxon>Eukaryota</taxon>
        <taxon>Viridiplantae</taxon>
        <taxon>Streptophyta</taxon>
        <taxon>Embryophyta</taxon>
        <taxon>Tracheophyta</taxon>
        <taxon>Spermatophyta</taxon>
        <taxon>Magnoliopsida</taxon>
        <taxon>Liliopsida</taxon>
        <taxon>Poales</taxon>
        <taxon>Poaceae</taxon>
        <taxon>PACMAD clade</taxon>
        <taxon>Arundinoideae</taxon>
        <taxon>Arundineae</taxon>
        <taxon>Arundo</taxon>
    </lineage>
</organism>
<proteinExistence type="predicted"/>
<reference evidence="1" key="2">
    <citation type="journal article" date="2015" name="Data Brief">
        <title>Shoot transcriptome of the giant reed, Arundo donax.</title>
        <authorList>
            <person name="Barrero R.A."/>
            <person name="Guerrero F.D."/>
            <person name="Moolhuijzen P."/>
            <person name="Goolsby J.A."/>
            <person name="Tidwell J."/>
            <person name="Bellgard S.E."/>
            <person name="Bellgard M.I."/>
        </authorList>
    </citation>
    <scope>NUCLEOTIDE SEQUENCE</scope>
    <source>
        <tissue evidence="1">Shoot tissue taken approximately 20 cm above the soil surface</tissue>
    </source>
</reference>
<protein>
    <submittedName>
        <fullName evidence="1">Uncharacterized protein</fullName>
    </submittedName>
</protein>
<dbReference type="EMBL" id="GBRH01241000">
    <property type="protein sequence ID" value="JAD56895.1"/>
    <property type="molecule type" value="Transcribed_RNA"/>
</dbReference>
<accession>A0A0A9B6T1</accession>
<name>A0A0A9B6T1_ARUDO</name>